<proteinExistence type="predicted"/>
<evidence type="ECO:0000256" key="3">
    <source>
        <dbReference type="SAM" id="SignalP"/>
    </source>
</evidence>
<dbReference type="PATRIC" id="fig|700597.3.peg.4287"/>
<sequence length="652" mass="70163">MPKRTRFTIWRPLATAATAILMAAFLAPASAEAGPRESRPVYSYADAVREAVWVDTGLDLDRDGEKDRVAVDIVRPAEPAAQGRKVPVIMDASPYYSCCGRGNESQRKTYDAGGDIVGMPLFYDNYFVPRGYAVVGVDLAGTNRSDGCVDVGGRSDVQSAKAVVDWLNGRGRAYTTRTGTTRAKATWTNGRTGMIGKSWDGTIANGVAATGVEGLKTIVPISAISSWYDYYFQQGAPLYDSGPDWLSDYVDSPDARARCGAVQQALADGAPRTGDLTPLWNERDYVKDARKVKASVFLVHGMQDLNVRMKHVGQWWDALAKNGVERKIWLSRTGHVDPFDFRRAAWVSTLQRWFDHELLGYDNGIDREPMADIERAPDQWTTSPVWPPRGTSTATLRPAPGDQEGVGTLGLRPARGTESFTDDPRRGENDWAADIDRPTPDKAGFVTRPLSRDLRLSGSSRVTVTATPTTSTAHLSAVLVDVGPDTIRDYTASGEGITTLTERTCWGASTAGDSACFKETRASTADVGQTVVSRGWADLGTYASPGRGVPLTPGKPYTITIDLAATDQVVRAGHRLALIVAGTDRDLIDPPSTTPGLTLDLARTSARVPFVGGAAAFARATSGTPALAPETRRPDGVTIAPRTAQRVPEGGR</sequence>
<feature type="compositionally biased region" description="Polar residues" evidence="2">
    <location>
        <begin position="379"/>
        <end position="395"/>
    </location>
</feature>
<dbReference type="RefSeq" id="WP_007498549.1">
    <property type="nucleotide sequence ID" value="NZ_AGBF01000085.1"/>
</dbReference>
<dbReference type="GO" id="GO:0004177">
    <property type="term" value="F:aminopeptidase activity"/>
    <property type="evidence" value="ECO:0007669"/>
    <property type="project" value="UniProtKB-KW"/>
</dbReference>
<keyword evidence="5" id="KW-0031">Aminopeptidase</keyword>
<feature type="chain" id="PRO_5003429455" evidence="3">
    <location>
        <begin position="34"/>
        <end position="652"/>
    </location>
</feature>
<dbReference type="Proteomes" id="UP000004217">
    <property type="component" value="Unassembled WGS sequence"/>
</dbReference>
<dbReference type="SUPFAM" id="SSF49785">
    <property type="entry name" value="Galactose-binding domain-like"/>
    <property type="match status" value="1"/>
</dbReference>
<dbReference type="NCBIfam" id="NF003780">
    <property type="entry name" value="PRK05371.1-1"/>
    <property type="match status" value="1"/>
</dbReference>
<dbReference type="InterPro" id="IPR029058">
    <property type="entry name" value="AB_hydrolase_fold"/>
</dbReference>
<dbReference type="InterPro" id="IPR013736">
    <property type="entry name" value="Xaa-Pro_dipept_C"/>
</dbReference>
<dbReference type="EMBL" id="AGBF01000085">
    <property type="protein sequence ID" value="EGX57614.1"/>
    <property type="molecule type" value="Genomic_DNA"/>
</dbReference>
<feature type="region of interest" description="Disordered" evidence="2">
    <location>
        <begin position="379"/>
        <end position="446"/>
    </location>
</feature>
<dbReference type="Pfam" id="PF02129">
    <property type="entry name" value="Peptidase_S15"/>
    <property type="match status" value="1"/>
</dbReference>
<dbReference type="Gene3D" id="2.60.120.260">
    <property type="entry name" value="Galactose-binding domain-like"/>
    <property type="match status" value="1"/>
</dbReference>
<comment type="caution">
    <text evidence="5">The sequence shown here is derived from an EMBL/GenBank/DDBJ whole genome shotgun (WGS) entry which is preliminary data.</text>
</comment>
<accession>G2GFT6</accession>
<evidence type="ECO:0000313" key="6">
    <source>
        <dbReference type="Proteomes" id="UP000004217"/>
    </source>
</evidence>
<organism evidence="5 6">
    <name type="scientific">Streptomyces zinciresistens K42</name>
    <dbReference type="NCBI Taxonomy" id="700597"/>
    <lineage>
        <taxon>Bacteria</taxon>
        <taxon>Bacillati</taxon>
        <taxon>Actinomycetota</taxon>
        <taxon>Actinomycetes</taxon>
        <taxon>Kitasatosporales</taxon>
        <taxon>Streptomycetaceae</taxon>
        <taxon>Streptomyces</taxon>
    </lineage>
</organism>
<keyword evidence="5" id="KW-0645">Protease</keyword>
<dbReference type="Gene3D" id="3.40.50.1820">
    <property type="entry name" value="alpha/beta hydrolase"/>
    <property type="match status" value="2"/>
</dbReference>
<gene>
    <name evidence="5" type="ORF">SZN_21851</name>
</gene>
<feature type="domain" description="Xaa-Pro dipeptidyl-peptidase C-terminal" evidence="4">
    <location>
        <begin position="351"/>
        <end position="607"/>
    </location>
</feature>
<dbReference type="SMART" id="SM00939">
    <property type="entry name" value="PepX_C"/>
    <property type="match status" value="1"/>
</dbReference>
<dbReference type="InterPro" id="IPR000383">
    <property type="entry name" value="Xaa-Pro-like_dom"/>
</dbReference>
<keyword evidence="1 5" id="KW-0378">Hydrolase</keyword>
<dbReference type="SUPFAM" id="SSF53474">
    <property type="entry name" value="alpha/beta-Hydrolases"/>
    <property type="match status" value="1"/>
</dbReference>
<evidence type="ECO:0000313" key="5">
    <source>
        <dbReference type="EMBL" id="EGX57614.1"/>
    </source>
</evidence>
<protein>
    <submittedName>
        <fullName evidence="5">X-prolyl-dipeptidyl aminopeptidase</fullName>
        <ecNumber evidence="5">3.4.14.11</ecNumber>
    </submittedName>
</protein>
<evidence type="ECO:0000256" key="2">
    <source>
        <dbReference type="SAM" id="MobiDB-lite"/>
    </source>
</evidence>
<keyword evidence="3" id="KW-0732">Signal</keyword>
<dbReference type="AlphaFoldDB" id="G2GFT6"/>
<reference evidence="5 6" key="1">
    <citation type="submission" date="2011-08" db="EMBL/GenBank/DDBJ databases">
        <authorList>
            <person name="Lin Y."/>
            <person name="Hao X."/>
            <person name="Johnstone L."/>
            <person name="Miller S.J."/>
            <person name="Wei G."/>
            <person name="Rensing C."/>
        </authorList>
    </citation>
    <scope>NUCLEOTIDE SEQUENCE [LARGE SCALE GENOMIC DNA]</scope>
    <source>
        <strain evidence="5 6">K42</strain>
    </source>
</reference>
<evidence type="ECO:0000256" key="1">
    <source>
        <dbReference type="ARBA" id="ARBA00022801"/>
    </source>
</evidence>
<keyword evidence="6" id="KW-1185">Reference proteome</keyword>
<dbReference type="EC" id="3.4.14.11" evidence="5"/>
<dbReference type="OrthoDB" id="5240615at2"/>
<feature type="compositionally biased region" description="Basic and acidic residues" evidence="2">
    <location>
        <begin position="422"/>
        <end position="440"/>
    </location>
</feature>
<dbReference type="GO" id="GO:0008239">
    <property type="term" value="F:dipeptidyl-peptidase activity"/>
    <property type="evidence" value="ECO:0007669"/>
    <property type="project" value="UniProtKB-EC"/>
</dbReference>
<dbReference type="Pfam" id="PF08530">
    <property type="entry name" value="PepX_C"/>
    <property type="match status" value="1"/>
</dbReference>
<feature type="signal peptide" evidence="3">
    <location>
        <begin position="1"/>
        <end position="33"/>
    </location>
</feature>
<dbReference type="InterPro" id="IPR008979">
    <property type="entry name" value="Galactose-bd-like_sf"/>
</dbReference>
<name>G2GFT6_9ACTN</name>
<evidence type="ECO:0000259" key="4">
    <source>
        <dbReference type="SMART" id="SM00939"/>
    </source>
</evidence>